<sequence>MGAIQARTNGHSYRHSLFVPYTSMSPTSTGTRKIGLRPNCCAINLARDTCLRWVMMDWSKKDIAKGCLSAWHGGGKWAFYPYQNEVKGSVHTIQITNSFVARASAALHPLSPYTTSSR</sequence>
<name>A0A0C3ERU6_PILCF</name>
<protein>
    <submittedName>
        <fullName evidence="1">Uncharacterized protein</fullName>
    </submittedName>
</protein>
<evidence type="ECO:0000313" key="1">
    <source>
        <dbReference type="EMBL" id="KIM75290.1"/>
    </source>
</evidence>
<reference evidence="2" key="2">
    <citation type="submission" date="2015-01" db="EMBL/GenBank/DDBJ databases">
        <title>Evolutionary Origins and Diversification of the Mycorrhizal Mutualists.</title>
        <authorList>
            <consortium name="DOE Joint Genome Institute"/>
            <consortium name="Mycorrhizal Genomics Consortium"/>
            <person name="Kohler A."/>
            <person name="Kuo A."/>
            <person name="Nagy L.G."/>
            <person name="Floudas D."/>
            <person name="Copeland A."/>
            <person name="Barry K.W."/>
            <person name="Cichocki N."/>
            <person name="Veneault-Fourrey C."/>
            <person name="LaButti K."/>
            <person name="Lindquist E.A."/>
            <person name="Lipzen A."/>
            <person name="Lundell T."/>
            <person name="Morin E."/>
            <person name="Murat C."/>
            <person name="Riley R."/>
            <person name="Ohm R."/>
            <person name="Sun H."/>
            <person name="Tunlid A."/>
            <person name="Henrissat B."/>
            <person name="Grigoriev I.V."/>
            <person name="Hibbett D.S."/>
            <person name="Martin F."/>
        </authorList>
    </citation>
    <scope>NUCLEOTIDE SEQUENCE [LARGE SCALE GENOMIC DNA]</scope>
    <source>
        <strain evidence="2">F 1598</strain>
    </source>
</reference>
<organism evidence="1 2">
    <name type="scientific">Piloderma croceum (strain F 1598)</name>
    <dbReference type="NCBI Taxonomy" id="765440"/>
    <lineage>
        <taxon>Eukaryota</taxon>
        <taxon>Fungi</taxon>
        <taxon>Dikarya</taxon>
        <taxon>Basidiomycota</taxon>
        <taxon>Agaricomycotina</taxon>
        <taxon>Agaricomycetes</taxon>
        <taxon>Agaricomycetidae</taxon>
        <taxon>Atheliales</taxon>
        <taxon>Atheliaceae</taxon>
        <taxon>Piloderma</taxon>
    </lineage>
</organism>
<reference evidence="1 2" key="1">
    <citation type="submission" date="2014-04" db="EMBL/GenBank/DDBJ databases">
        <authorList>
            <consortium name="DOE Joint Genome Institute"/>
            <person name="Kuo A."/>
            <person name="Tarkka M."/>
            <person name="Buscot F."/>
            <person name="Kohler A."/>
            <person name="Nagy L.G."/>
            <person name="Floudas D."/>
            <person name="Copeland A."/>
            <person name="Barry K.W."/>
            <person name="Cichocki N."/>
            <person name="Veneault-Fourrey C."/>
            <person name="LaButti K."/>
            <person name="Lindquist E.A."/>
            <person name="Lipzen A."/>
            <person name="Lundell T."/>
            <person name="Morin E."/>
            <person name="Murat C."/>
            <person name="Sun H."/>
            <person name="Tunlid A."/>
            <person name="Henrissat B."/>
            <person name="Grigoriev I.V."/>
            <person name="Hibbett D.S."/>
            <person name="Martin F."/>
            <person name="Nordberg H.P."/>
            <person name="Cantor M.N."/>
            <person name="Hua S.X."/>
        </authorList>
    </citation>
    <scope>NUCLEOTIDE SEQUENCE [LARGE SCALE GENOMIC DNA]</scope>
    <source>
        <strain evidence="1 2">F 1598</strain>
    </source>
</reference>
<dbReference type="InParanoid" id="A0A0C3ERU6"/>
<evidence type="ECO:0000313" key="2">
    <source>
        <dbReference type="Proteomes" id="UP000054166"/>
    </source>
</evidence>
<accession>A0A0C3ERU6</accession>
<dbReference type="HOGENOM" id="CLU_2074054_0_0_1"/>
<keyword evidence="2" id="KW-1185">Reference proteome</keyword>
<dbReference type="Proteomes" id="UP000054166">
    <property type="component" value="Unassembled WGS sequence"/>
</dbReference>
<dbReference type="EMBL" id="KN833048">
    <property type="protein sequence ID" value="KIM75290.1"/>
    <property type="molecule type" value="Genomic_DNA"/>
</dbReference>
<dbReference type="AlphaFoldDB" id="A0A0C3ERU6"/>
<proteinExistence type="predicted"/>
<gene>
    <name evidence="1" type="ORF">PILCRDRAFT_680274</name>
</gene>